<dbReference type="Pfam" id="PF03110">
    <property type="entry name" value="SBP"/>
    <property type="match status" value="1"/>
</dbReference>
<dbReference type="SUPFAM" id="SSF103612">
    <property type="entry name" value="SBT domain"/>
    <property type="match status" value="1"/>
</dbReference>
<organism evidence="7 8">
    <name type="scientific">Cinchona calisaya</name>
    <dbReference type="NCBI Taxonomy" id="153742"/>
    <lineage>
        <taxon>Eukaryota</taxon>
        <taxon>Viridiplantae</taxon>
        <taxon>Streptophyta</taxon>
        <taxon>Embryophyta</taxon>
        <taxon>Tracheophyta</taxon>
        <taxon>Spermatophyta</taxon>
        <taxon>Magnoliopsida</taxon>
        <taxon>eudicotyledons</taxon>
        <taxon>Gunneridae</taxon>
        <taxon>Pentapetalae</taxon>
        <taxon>asterids</taxon>
        <taxon>lamiids</taxon>
        <taxon>Gentianales</taxon>
        <taxon>Rubiaceae</taxon>
        <taxon>Cinchonoideae</taxon>
        <taxon>Cinchoneae</taxon>
        <taxon>Cinchona</taxon>
    </lineage>
</organism>
<evidence type="ECO:0000256" key="2">
    <source>
        <dbReference type="ARBA" id="ARBA00022771"/>
    </source>
</evidence>
<keyword evidence="1" id="KW-0479">Metal-binding</keyword>
<dbReference type="GO" id="GO:0008270">
    <property type="term" value="F:zinc ion binding"/>
    <property type="evidence" value="ECO:0007669"/>
    <property type="project" value="UniProtKB-KW"/>
</dbReference>
<protein>
    <recommendedName>
        <fullName evidence="6">SBP-type domain-containing protein</fullName>
    </recommendedName>
</protein>
<dbReference type="InterPro" id="IPR036893">
    <property type="entry name" value="SBP_sf"/>
</dbReference>
<feature type="compositionally biased region" description="Pro residues" evidence="5">
    <location>
        <begin position="20"/>
        <end position="31"/>
    </location>
</feature>
<feature type="region of interest" description="Disordered" evidence="5">
    <location>
        <begin position="227"/>
        <end position="248"/>
    </location>
</feature>
<accession>A0ABD3ABU4</accession>
<sequence>MADHHEPPNEGGDDGGGGAPPAPPPPPPPPVDFKDQQWLNENPLNRNSVFEYFALSPFYQSPCNNEQFRRADLIKAEKKYLKQKVCKMHYEASSALVGKVMQRFCMLCKRFHELQEFDKDRRCCQRSLANLKKRRKTQPYRVENETSLHGDKDVNALLAHGVQGLPISKHPAAEMSQRMLHSSDVQLEDLPASSSQGLSLKIPIQGNTVSYIQGNENPAERNNLKLACPPQTSGNSDSASAQAPSSSTGNARILDWLSHRPIGIESYIRPGCIVLTIYLHITESAWEELSRNLGSSLSHIVVETSLPSKSSYYSTILNVKPIAVPLSERAEFRITGFNLTRLSTRILCAQRGNYTVLEDNNLEQHTASIKEHDEELQHLNFACSSIPLVPGRGFPEVDDDDLGLGSSSSFPFIVAETDVCSEIHILESEMESTDETE</sequence>
<dbReference type="EMBL" id="JBJUIK010000004">
    <property type="protein sequence ID" value="KAL3528664.1"/>
    <property type="molecule type" value="Genomic_DNA"/>
</dbReference>
<comment type="caution">
    <text evidence="7">The sequence shown here is derived from an EMBL/GenBank/DDBJ whole genome shotgun (WGS) entry which is preliminary data.</text>
</comment>
<dbReference type="PANTHER" id="PTHR31251:SF86">
    <property type="entry name" value="SQUAMOSA PROMOTER-BINDING-LIKE PROTEIN 1"/>
    <property type="match status" value="1"/>
</dbReference>
<gene>
    <name evidence="7" type="ORF">ACH5RR_007986</name>
</gene>
<feature type="domain" description="SBP-type" evidence="6">
    <location>
        <begin position="61"/>
        <end position="138"/>
    </location>
</feature>
<evidence type="ECO:0000313" key="7">
    <source>
        <dbReference type="EMBL" id="KAL3528664.1"/>
    </source>
</evidence>
<dbReference type="PROSITE" id="PS51141">
    <property type="entry name" value="ZF_SBP"/>
    <property type="match status" value="1"/>
</dbReference>
<dbReference type="PANTHER" id="PTHR31251">
    <property type="entry name" value="SQUAMOSA PROMOTER-BINDING-LIKE PROTEIN 4"/>
    <property type="match status" value="1"/>
</dbReference>
<reference evidence="7 8" key="1">
    <citation type="submission" date="2024-11" db="EMBL/GenBank/DDBJ databases">
        <title>A near-complete genome assembly of Cinchona calisaya.</title>
        <authorList>
            <person name="Lian D.C."/>
            <person name="Zhao X.W."/>
            <person name="Wei L."/>
        </authorList>
    </citation>
    <scope>NUCLEOTIDE SEQUENCE [LARGE SCALE GENOMIC DNA]</scope>
    <source>
        <tissue evidence="7">Nenye</tissue>
    </source>
</reference>
<feature type="compositionally biased region" description="Low complexity" evidence="5">
    <location>
        <begin position="236"/>
        <end position="247"/>
    </location>
</feature>
<evidence type="ECO:0000256" key="1">
    <source>
        <dbReference type="ARBA" id="ARBA00022723"/>
    </source>
</evidence>
<evidence type="ECO:0000256" key="4">
    <source>
        <dbReference type="PROSITE-ProRule" id="PRU00470"/>
    </source>
</evidence>
<evidence type="ECO:0000259" key="6">
    <source>
        <dbReference type="PROSITE" id="PS51141"/>
    </source>
</evidence>
<name>A0ABD3ABU4_9GENT</name>
<feature type="region of interest" description="Disordered" evidence="5">
    <location>
        <begin position="1"/>
        <end position="34"/>
    </location>
</feature>
<keyword evidence="8" id="KW-1185">Reference proteome</keyword>
<evidence type="ECO:0000256" key="3">
    <source>
        <dbReference type="ARBA" id="ARBA00022833"/>
    </source>
</evidence>
<keyword evidence="2 4" id="KW-0863">Zinc-finger</keyword>
<dbReference type="Proteomes" id="UP001630127">
    <property type="component" value="Unassembled WGS sequence"/>
</dbReference>
<proteinExistence type="predicted"/>
<evidence type="ECO:0000313" key="8">
    <source>
        <dbReference type="Proteomes" id="UP001630127"/>
    </source>
</evidence>
<dbReference type="Gene3D" id="4.10.1100.10">
    <property type="entry name" value="Transcription factor, SBP-box domain"/>
    <property type="match status" value="1"/>
</dbReference>
<dbReference type="InterPro" id="IPR044817">
    <property type="entry name" value="SBP-like"/>
</dbReference>
<dbReference type="AlphaFoldDB" id="A0ABD3ABU4"/>
<dbReference type="InterPro" id="IPR004333">
    <property type="entry name" value="SBP_dom"/>
</dbReference>
<evidence type="ECO:0000256" key="5">
    <source>
        <dbReference type="SAM" id="MobiDB-lite"/>
    </source>
</evidence>
<keyword evidence="3" id="KW-0862">Zinc</keyword>
<dbReference type="Pfam" id="PF26102">
    <property type="entry name" value="Ig_SPL7"/>
    <property type="match status" value="1"/>
</dbReference>